<dbReference type="InterPro" id="IPR043429">
    <property type="entry name" value="ArtM/GltK/GlnP/TcyL/YhdX-like"/>
</dbReference>
<dbReference type="GO" id="GO:0055085">
    <property type="term" value="P:transmembrane transport"/>
    <property type="evidence" value="ECO:0007669"/>
    <property type="project" value="InterPro"/>
</dbReference>
<dbReference type="AlphaFoldDB" id="A0A0M0BMF4"/>
<evidence type="ECO:0000259" key="7">
    <source>
        <dbReference type="PROSITE" id="PS50928"/>
    </source>
</evidence>
<comment type="similarity">
    <text evidence="6">Belongs to the binding-protein-dependent transport system permease family.</text>
</comment>
<evidence type="ECO:0000256" key="3">
    <source>
        <dbReference type="ARBA" id="ARBA00022970"/>
    </source>
</evidence>
<keyword evidence="4 6" id="KW-1133">Transmembrane helix</keyword>
<comment type="subcellular location">
    <subcellularLocation>
        <location evidence="6">Cell membrane</location>
        <topology evidence="6">Multi-pass membrane protein</topology>
    </subcellularLocation>
    <subcellularLocation>
        <location evidence="1">Membrane</location>
        <topology evidence="1">Multi-pass membrane protein</topology>
    </subcellularLocation>
</comment>
<comment type="caution">
    <text evidence="8">The sequence shown here is derived from an EMBL/GenBank/DDBJ whole genome shotgun (WGS) entry which is preliminary data.</text>
</comment>
<evidence type="ECO:0000256" key="1">
    <source>
        <dbReference type="ARBA" id="ARBA00004141"/>
    </source>
</evidence>
<name>A0A0M0BMF4_9ARCH</name>
<feature type="transmembrane region" description="Helical" evidence="6">
    <location>
        <begin position="89"/>
        <end position="110"/>
    </location>
</feature>
<gene>
    <name evidence="8" type="ORF">AC482_05770</name>
</gene>
<dbReference type="GO" id="GO:0005886">
    <property type="term" value="C:plasma membrane"/>
    <property type="evidence" value="ECO:0007669"/>
    <property type="project" value="UniProtKB-SubCell"/>
</dbReference>
<keyword evidence="6" id="KW-0813">Transport</keyword>
<keyword evidence="5 6" id="KW-0472">Membrane</keyword>
<dbReference type="Pfam" id="PF00528">
    <property type="entry name" value="BPD_transp_1"/>
    <property type="match status" value="1"/>
</dbReference>
<dbReference type="InterPro" id="IPR000515">
    <property type="entry name" value="MetI-like"/>
</dbReference>
<reference evidence="8 9" key="1">
    <citation type="submission" date="2015-06" db="EMBL/GenBank/DDBJ databases">
        <title>New insights into the roles of widespread benthic archaea in carbon and nitrogen cycling.</title>
        <authorList>
            <person name="Lazar C.S."/>
            <person name="Baker B.J."/>
            <person name="Seitz K.W."/>
            <person name="Hyde A.S."/>
            <person name="Dick G.J."/>
            <person name="Hinrichs K.-U."/>
            <person name="Teske A.P."/>
        </authorList>
    </citation>
    <scope>NUCLEOTIDE SEQUENCE [LARGE SCALE GENOMIC DNA]</scope>
    <source>
        <strain evidence="8">DG-45</strain>
    </source>
</reference>
<dbReference type="Proteomes" id="UP000037210">
    <property type="component" value="Unassembled WGS sequence"/>
</dbReference>
<dbReference type="GO" id="GO:0006865">
    <property type="term" value="P:amino acid transport"/>
    <property type="evidence" value="ECO:0007669"/>
    <property type="project" value="UniProtKB-KW"/>
</dbReference>
<sequence>RSGANQSQVFRGAIRGVGEAQMTAARSLGLSRLRAIVHVMIPQAFIVATPGLGSEYALLVKDSSYAFILGVIEMMRRADTVRKTTLDTVFPYLAAALLYILITFPLATYLDMWGSRKKRQLGL</sequence>
<dbReference type="PANTHER" id="PTHR30614">
    <property type="entry name" value="MEMBRANE COMPONENT OF AMINO ACID ABC TRANSPORTER"/>
    <property type="match status" value="1"/>
</dbReference>
<evidence type="ECO:0000313" key="9">
    <source>
        <dbReference type="Proteomes" id="UP000037210"/>
    </source>
</evidence>
<organism evidence="8 9">
    <name type="scientific">miscellaneous Crenarchaeota group-15 archaeon DG-45</name>
    <dbReference type="NCBI Taxonomy" id="1685127"/>
    <lineage>
        <taxon>Archaea</taxon>
        <taxon>Candidatus Bathyarchaeota</taxon>
        <taxon>MCG-15</taxon>
    </lineage>
</organism>
<dbReference type="InterPro" id="IPR035906">
    <property type="entry name" value="MetI-like_sf"/>
</dbReference>
<evidence type="ECO:0000256" key="2">
    <source>
        <dbReference type="ARBA" id="ARBA00022692"/>
    </source>
</evidence>
<protein>
    <recommendedName>
        <fullName evidence="7">ABC transmembrane type-1 domain-containing protein</fullName>
    </recommendedName>
</protein>
<dbReference type="PROSITE" id="PS50928">
    <property type="entry name" value="ABC_TM1"/>
    <property type="match status" value="1"/>
</dbReference>
<dbReference type="EMBL" id="LFWZ01000053">
    <property type="protein sequence ID" value="KON29738.1"/>
    <property type="molecule type" value="Genomic_DNA"/>
</dbReference>
<evidence type="ECO:0000313" key="8">
    <source>
        <dbReference type="EMBL" id="KON29738.1"/>
    </source>
</evidence>
<dbReference type="Gene3D" id="1.10.3720.10">
    <property type="entry name" value="MetI-like"/>
    <property type="match status" value="1"/>
</dbReference>
<accession>A0A0M0BMF4</accession>
<evidence type="ECO:0000256" key="6">
    <source>
        <dbReference type="RuleBase" id="RU363032"/>
    </source>
</evidence>
<feature type="domain" description="ABC transmembrane type-1" evidence="7">
    <location>
        <begin position="1"/>
        <end position="110"/>
    </location>
</feature>
<dbReference type="PANTHER" id="PTHR30614:SF0">
    <property type="entry name" value="L-CYSTINE TRANSPORT SYSTEM PERMEASE PROTEIN TCYL"/>
    <property type="match status" value="1"/>
</dbReference>
<keyword evidence="2 6" id="KW-0812">Transmembrane</keyword>
<feature type="non-terminal residue" evidence="8">
    <location>
        <position position="1"/>
    </location>
</feature>
<evidence type="ECO:0000256" key="5">
    <source>
        <dbReference type="ARBA" id="ARBA00023136"/>
    </source>
</evidence>
<keyword evidence="3" id="KW-0029">Amino-acid transport</keyword>
<evidence type="ECO:0000256" key="4">
    <source>
        <dbReference type="ARBA" id="ARBA00022989"/>
    </source>
</evidence>
<dbReference type="SUPFAM" id="SSF161098">
    <property type="entry name" value="MetI-like"/>
    <property type="match status" value="1"/>
</dbReference>
<feature type="transmembrane region" description="Helical" evidence="6">
    <location>
        <begin position="35"/>
        <end position="53"/>
    </location>
</feature>
<proteinExistence type="inferred from homology"/>
<dbReference type="CDD" id="cd06261">
    <property type="entry name" value="TM_PBP2"/>
    <property type="match status" value="1"/>
</dbReference>